<proteinExistence type="predicted"/>
<keyword evidence="8" id="KW-1185">Reference proteome</keyword>
<name>A0A4Q7LWS7_9BURK</name>
<dbReference type="Proteomes" id="UP000293433">
    <property type="component" value="Unassembled WGS sequence"/>
</dbReference>
<dbReference type="GO" id="GO:0016020">
    <property type="term" value="C:membrane"/>
    <property type="evidence" value="ECO:0007669"/>
    <property type="project" value="UniProtKB-SubCell"/>
</dbReference>
<accession>A0A4Q7LWS7</accession>
<protein>
    <submittedName>
        <fullName evidence="7">Uncharacterized protein DUF4149</fullName>
    </submittedName>
</protein>
<dbReference type="AlphaFoldDB" id="A0A4Q7LWS7"/>
<evidence type="ECO:0000259" key="6">
    <source>
        <dbReference type="Pfam" id="PF13664"/>
    </source>
</evidence>
<dbReference type="OrthoDB" id="5797290at2"/>
<evidence type="ECO:0000256" key="5">
    <source>
        <dbReference type="SAM" id="Phobius"/>
    </source>
</evidence>
<feature type="transmembrane region" description="Helical" evidence="5">
    <location>
        <begin position="40"/>
        <end position="62"/>
    </location>
</feature>
<gene>
    <name evidence="7" type="ORF">EV685_0903</name>
</gene>
<feature type="domain" description="TMEM205-like" evidence="6">
    <location>
        <begin position="8"/>
        <end position="109"/>
    </location>
</feature>
<feature type="transmembrane region" description="Helical" evidence="5">
    <location>
        <begin position="120"/>
        <end position="139"/>
    </location>
</feature>
<keyword evidence="2 5" id="KW-0812">Transmembrane</keyword>
<evidence type="ECO:0000313" key="8">
    <source>
        <dbReference type="Proteomes" id="UP000293433"/>
    </source>
</evidence>
<keyword evidence="4 5" id="KW-0472">Membrane</keyword>
<evidence type="ECO:0000256" key="3">
    <source>
        <dbReference type="ARBA" id="ARBA00022989"/>
    </source>
</evidence>
<comment type="subcellular location">
    <subcellularLocation>
        <location evidence="1">Membrane</location>
    </subcellularLocation>
</comment>
<dbReference type="InterPro" id="IPR025423">
    <property type="entry name" value="TMEM205-like"/>
</dbReference>
<comment type="caution">
    <text evidence="7">The sequence shown here is derived from an EMBL/GenBank/DDBJ whole genome shotgun (WGS) entry which is preliminary data.</text>
</comment>
<organism evidence="7 8">
    <name type="scientific">Sphaerotilus mobilis</name>
    <dbReference type="NCBI Taxonomy" id="47994"/>
    <lineage>
        <taxon>Bacteria</taxon>
        <taxon>Pseudomonadati</taxon>
        <taxon>Pseudomonadota</taxon>
        <taxon>Betaproteobacteria</taxon>
        <taxon>Burkholderiales</taxon>
        <taxon>Sphaerotilaceae</taxon>
        <taxon>Sphaerotilus</taxon>
    </lineage>
</organism>
<reference evidence="7 8" key="1">
    <citation type="submission" date="2019-02" db="EMBL/GenBank/DDBJ databases">
        <title>Genomic Encyclopedia of Type Strains, Phase IV (KMG-IV): sequencing the most valuable type-strain genomes for metagenomic binning, comparative biology and taxonomic classification.</title>
        <authorList>
            <person name="Goeker M."/>
        </authorList>
    </citation>
    <scope>NUCLEOTIDE SEQUENCE [LARGE SCALE GENOMIC DNA]</scope>
    <source>
        <strain evidence="7 8">DSM 10617</strain>
    </source>
</reference>
<evidence type="ECO:0000256" key="4">
    <source>
        <dbReference type="ARBA" id="ARBA00023136"/>
    </source>
</evidence>
<dbReference type="RefSeq" id="WP_130480736.1">
    <property type="nucleotide sequence ID" value="NZ_SGWV01000007.1"/>
</dbReference>
<dbReference type="Pfam" id="PF13664">
    <property type="entry name" value="DUF4149"/>
    <property type="match status" value="1"/>
</dbReference>
<dbReference type="EMBL" id="SGWV01000007">
    <property type="protein sequence ID" value="RZS58608.1"/>
    <property type="molecule type" value="Genomic_DNA"/>
</dbReference>
<sequence length="150" mass="15860">MPIRLAKLLAALWLGLVLTLGGVAAPMAFQIMDRTLAGQFAGACFRLEAQLSLGAAMLLFLLHRKVAQQQAEAGQGSRVSTELLLVLGALFCTVLGYFALQPMMEAARAGQGMYSFGTLHGASSLLFLLKGVLLLVLVWRGTAGSPRRGG</sequence>
<keyword evidence="3 5" id="KW-1133">Transmembrane helix</keyword>
<evidence type="ECO:0000256" key="2">
    <source>
        <dbReference type="ARBA" id="ARBA00022692"/>
    </source>
</evidence>
<feature type="transmembrane region" description="Helical" evidence="5">
    <location>
        <begin position="83"/>
        <end position="100"/>
    </location>
</feature>
<evidence type="ECO:0000313" key="7">
    <source>
        <dbReference type="EMBL" id="RZS58608.1"/>
    </source>
</evidence>
<evidence type="ECO:0000256" key="1">
    <source>
        <dbReference type="ARBA" id="ARBA00004370"/>
    </source>
</evidence>